<evidence type="ECO:0000313" key="2">
    <source>
        <dbReference type="EMBL" id="KAH7955601.1"/>
    </source>
</evidence>
<comment type="caution">
    <text evidence="2">The sequence shown here is derived from an EMBL/GenBank/DDBJ whole genome shotgun (WGS) entry which is preliminary data.</text>
</comment>
<reference evidence="2" key="1">
    <citation type="journal article" date="2020" name="Cell">
        <title>Large-Scale Comparative Analyses of Tick Genomes Elucidate Their Genetic Diversity and Vector Capacities.</title>
        <authorList>
            <consortium name="Tick Genome and Microbiome Consortium (TIGMIC)"/>
            <person name="Jia N."/>
            <person name="Wang J."/>
            <person name="Shi W."/>
            <person name="Du L."/>
            <person name="Sun Y."/>
            <person name="Zhan W."/>
            <person name="Jiang J.F."/>
            <person name="Wang Q."/>
            <person name="Zhang B."/>
            <person name="Ji P."/>
            <person name="Bell-Sakyi L."/>
            <person name="Cui X.M."/>
            <person name="Yuan T.T."/>
            <person name="Jiang B.G."/>
            <person name="Yang W.F."/>
            <person name="Lam T.T."/>
            <person name="Chang Q.C."/>
            <person name="Ding S.J."/>
            <person name="Wang X.J."/>
            <person name="Zhu J.G."/>
            <person name="Ruan X.D."/>
            <person name="Zhao L."/>
            <person name="Wei J.T."/>
            <person name="Ye R.Z."/>
            <person name="Que T.C."/>
            <person name="Du C.H."/>
            <person name="Zhou Y.H."/>
            <person name="Cheng J.X."/>
            <person name="Dai P.F."/>
            <person name="Guo W.B."/>
            <person name="Han X.H."/>
            <person name="Huang E.J."/>
            <person name="Li L.F."/>
            <person name="Wei W."/>
            <person name="Gao Y.C."/>
            <person name="Liu J.Z."/>
            <person name="Shao H.Z."/>
            <person name="Wang X."/>
            <person name="Wang C.C."/>
            <person name="Yang T.C."/>
            <person name="Huo Q.B."/>
            <person name="Li W."/>
            <person name="Chen H.Y."/>
            <person name="Chen S.E."/>
            <person name="Zhou L.G."/>
            <person name="Ni X.B."/>
            <person name="Tian J.H."/>
            <person name="Sheng Y."/>
            <person name="Liu T."/>
            <person name="Pan Y.S."/>
            <person name="Xia L.Y."/>
            <person name="Li J."/>
            <person name="Zhao F."/>
            <person name="Cao W.C."/>
        </authorList>
    </citation>
    <scope>NUCLEOTIDE SEQUENCE</scope>
    <source>
        <strain evidence="2">Rsan-2018</strain>
    </source>
</reference>
<sequence length="102" mass="10695">METFYVLLEGSGRLGSRGPDRALAGGQPGMEKESISNGRAPSKLTPGSQVQELEEALEDRALKPARDEQVLRLPDTVDRSCGKPVESGVSAGYGRGRPAAGA</sequence>
<feature type="compositionally biased region" description="Basic and acidic residues" evidence="1">
    <location>
        <begin position="58"/>
        <end position="81"/>
    </location>
</feature>
<evidence type="ECO:0000256" key="1">
    <source>
        <dbReference type="SAM" id="MobiDB-lite"/>
    </source>
</evidence>
<reference evidence="2" key="2">
    <citation type="submission" date="2021-09" db="EMBL/GenBank/DDBJ databases">
        <authorList>
            <person name="Jia N."/>
            <person name="Wang J."/>
            <person name="Shi W."/>
            <person name="Du L."/>
            <person name="Sun Y."/>
            <person name="Zhan W."/>
            <person name="Jiang J."/>
            <person name="Wang Q."/>
            <person name="Zhang B."/>
            <person name="Ji P."/>
            <person name="Sakyi L.B."/>
            <person name="Cui X."/>
            <person name="Yuan T."/>
            <person name="Jiang B."/>
            <person name="Yang W."/>
            <person name="Lam T.T.-Y."/>
            <person name="Chang Q."/>
            <person name="Ding S."/>
            <person name="Wang X."/>
            <person name="Zhu J."/>
            <person name="Ruan X."/>
            <person name="Zhao L."/>
            <person name="Wei J."/>
            <person name="Que T."/>
            <person name="Du C."/>
            <person name="Cheng J."/>
            <person name="Dai P."/>
            <person name="Han X."/>
            <person name="Huang E."/>
            <person name="Gao Y."/>
            <person name="Liu J."/>
            <person name="Shao H."/>
            <person name="Ye R."/>
            <person name="Li L."/>
            <person name="Wei W."/>
            <person name="Wang X."/>
            <person name="Wang C."/>
            <person name="Huo Q."/>
            <person name="Li W."/>
            <person name="Guo W."/>
            <person name="Chen H."/>
            <person name="Chen S."/>
            <person name="Zhou L."/>
            <person name="Zhou L."/>
            <person name="Ni X."/>
            <person name="Tian J."/>
            <person name="Zhou Y."/>
            <person name="Sheng Y."/>
            <person name="Liu T."/>
            <person name="Pan Y."/>
            <person name="Xia L."/>
            <person name="Li J."/>
            <person name="Zhao F."/>
            <person name="Cao W."/>
        </authorList>
    </citation>
    <scope>NUCLEOTIDE SEQUENCE</scope>
    <source>
        <strain evidence="2">Rsan-2018</strain>
        <tissue evidence="2">Larvae</tissue>
    </source>
</reference>
<dbReference type="EMBL" id="JABSTV010001250">
    <property type="protein sequence ID" value="KAH7955601.1"/>
    <property type="molecule type" value="Genomic_DNA"/>
</dbReference>
<name>A0A9D4PU24_RHISA</name>
<dbReference type="AlphaFoldDB" id="A0A9D4PU24"/>
<accession>A0A9D4PU24</accession>
<evidence type="ECO:0000313" key="3">
    <source>
        <dbReference type="Proteomes" id="UP000821837"/>
    </source>
</evidence>
<keyword evidence="3" id="KW-1185">Reference proteome</keyword>
<proteinExistence type="predicted"/>
<organism evidence="2 3">
    <name type="scientific">Rhipicephalus sanguineus</name>
    <name type="common">Brown dog tick</name>
    <name type="synonym">Ixodes sanguineus</name>
    <dbReference type="NCBI Taxonomy" id="34632"/>
    <lineage>
        <taxon>Eukaryota</taxon>
        <taxon>Metazoa</taxon>
        <taxon>Ecdysozoa</taxon>
        <taxon>Arthropoda</taxon>
        <taxon>Chelicerata</taxon>
        <taxon>Arachnida</taxon>
        <taxon>Acari</taxon>
        <taxon>Parasitiformes</taxon>
        <taxon>Ixodida</taxon>
        <taxon>Ixodoidea</taxon>
        <taxon>Ixodidae</taxon>
        <taxon>Rhipicephalinae</taxon>
        <taxon>Rhipicephalus</taxon>
        <taxon>Rhipicephalus</taxon>
    </lineage>
</organism>
<dbReference type="Proteomes" id="UP000821837">
    <property type="component" value="Unassembled WGS sequence"/>
</dbReference>
<protein>
    <submittedName>
        <fullName evidence="2">Uncharacterized protein</fullName>
    </submittedName>
</protein>
<feature type="region of interest" description="Disordered" evidence="1">
    <location>
        <begin position="10"/>
        <end position="102"/>
    </location>
</feature>
<feature type="compositionally biased region" description="Polar residues" evidence="1">
    <location>
        <begin position="35"/>
        <end position="51"/>
    </location>
</feature>
<gene>
    <name evidence="2" type="ORF">HPB52_001703</name>
</gene>